<comment type="caution">
    <text evidence="2">The sequence shown here is derived from an EMBL/GenBank/DDBJ whole genome shotgun (WGS) entry which is preliminary data.</text>
</comment>
<dbReference type="AlphaFoldDB" id="A0A830EHT1"/>
<sequence length="71" mass="7808">MFGPERLAGLGVAAEEEVLRDVDIEAIDGVKSERDIPVHPDLPNRNRKRSCLDGVKNGLDPVQRAHTVHTP</sequence>
<feature type="region of interest" description="Disordered" evidence="1">
    <location>
        <begin position="34"/>
        <end position="71"/>
    </location>
</feature>
<keyword evidence="3" id="KW-1185">Reference proteome</keyword>
<feature type="compositionally biased region" description="Basic and acidic residues" evidence="1">
    <location>
        <begin position="34"/>
        <end position="44"/>
    </location>
</feature>
<reference evidence="2" key="2">
    <citation type="submission" date="2020-09" db="EMBL/GenBank/DDBJ databases">
        <authorList>
            <person name="Sun Q."/>
            <person name="Ohkuma M."/>
        </authorList>
    </citation>
    <scope>NUCLEOTIDE SEQUENCE</scope>
    <source>
        <strain evidence="2">JCM 14359</strain>
    </source>
</reference>
<reference evidence="2" key="1">
    <citation type="journal article" date="2014" name="Int. J. Syst. Evol. Microbiol.">
        <title>Complete genome sequence of Corynebacterium casei LMG S-19264T (=DSM 44701T), isolated from a smear-ripened cheese.</title>
        <authorList>
            <consortium name="US DOE Joint Genome Institute (JGI-PGF)"/>
            <person name="Walter F."/>
            <person name="Albersmeier A."/>
            <person name="Kalinowski J."/>
            <person name="Ruckert C."/>
        </authorList>
    </citation>
    <scope>NUCLEOTIDE SEQUENCE</scope>
    <source>
        <strain evidence="2">JCM 14359</strain>
    </source>
</reference>
<name>A0A830EHT1_9EURY</name>
<dbReference type="EMBL" id="BMOC01000014">
    <property type="protein sequence ID" value="GGJ11582.1"/>
    <property type="molecule type" value="Genomic_DNA"/>
</dbReference>
<evidence type="ECO:0000313" key="2">
    <source>
        <dbReference type="EMBL" id="GGJ11582.1"/>
    </source>
</evidence>
<gene>
    <name evidence="2" type="ORF">GCM10008995_21890</name>
</gene>
<evidence type="ECO:0000256" key="1">
    <source>
        <dbReference type="SAM" id="MobiDB-lite"/>
    </source>
</evidence>
<organism evidence="2 3">
    <name type="scientific">Halobellus salinus</name>
    <dbReference type="NCBI Taxonomy" id="931585"/>
    <lineage>
        <taxon>Archaea</taxon>
        <taxon>Methanobacteriati</taxon>
        <taxon>Methanobacteriota</taxon>
        <taxon>Stenosarchaea group</taxon>
        <taxon>Halobacteria</taxon>
        <taxon>Halobacteriales</taxon>
        <taxon>Haloferacaceae</taxon>
        <taxon>Halobellus</taxon>
    </lineage>
</organism>
<accession>A0A830EHT1</accession>
<proteinExistence type="predicted"/>
<protein>
    <submittedName>
        <fullName evidence="2">Uncharacterized protein</fullName>
    </submittedName>
</protein>
<dbReference type="Proteomes" id="UP000653099">
    <property type="component" value="Unassembled WGS sequence"/>
</dbReference>
<evidence type="ECO:0000313" key="3">
    <source>
        <dbReference type="Proteomes" id="UP000653099"/>
    </source>
</evidence>